<dbReference type="CDD" id="cd06186">
    <property type="entry name" value="NOX_Duox_like_FAD_NADP"/>
    <property type="match status" value="1"/>
</dbReference>
<evidence type="ECO:0000313" key="6">
    <source>
        <dbReference type="Proteomes" id="UP000013827"/>
    </source>
</evidence>
<sequence>MGAIADHFATWTAAGLFVRLCCVFSFVWIVITTFAPTPYGLLEYRNSTADGGTYGIGGWGLCPRETVCAEEWYTIALLAVSRSSAYLNYPMMMLLFLSKTNHLRTLLQQTYLSIYIPFYDLHAIHTLAGHIVALDYSLHSVCHIVRWALQGNAKLLLTHQTGVSGLLCFVLIPVITVPLSVAYIKKRMAWEWRKGLHYLSIVWGITICFHAPLMDIAWLMGVPVGMYLADMLIGSVWRTYRVDTSIFYRLENGVELTFEHPPGFHFQGAGYVLVCLPWISQYQWHAFSLFAHSTKPNHACVCMSAVGDWTKSLHAHVQEPTRRPAWISGPFASPYSTAGEYDNLILVASGIGITPALSLITTYKEKRRVNLIWSCRDASLVEFYLDKCQFSTDGWTLIYYTGKRQLELPRALPPTVLIFNGRPDLQNIVQEMIVGVETGGGLPEDLLLDAEKLEADLLRSQLHDDHASMRSELPSVKEDEVVLDVKSSRSTSPYRKTAGLPTTSSERSSSPYKGNRDSFSRRLSLEAFDDGIKDMVKRVANSLTSRGSAAERRSVAPRASIGSTKSKMSAWEGSSHPGELMSRRSMEREIMTKVKHERASVGDRRSQAQSRFSQAGSAPRPPKPEEKGKRQGSFVERIGQARLATWQMLYCGGSQPVVDALRGIERDFRVQLRTEKFDW</sequence>
<dbReference type="PANTHER" id="PTHR11972:SF153">
    <property type="entry name" value="SUPEROXIDE-GENERATING NADPH OXIDASE HEAVY CHAIN SUBUNIT A"/>
    <property type="match status" value="1"/>
</dbReference>
<dbReference type="InterPro" id="IPR017927">
    <property type="entry name" value="FAD-bd_FR_type"/>
</dbReference>
<dbReference type="InterPro" id="IPR017938">
    <property type="entry name" value="Riboflavin_synthase-like_b-brl"/>
</dbReference>
<protein>
    <recommendedName>
        <fullName evidence="4">FAD-binding FR-type domain-containing protein</fullName>
    </recommendedName>
</protein>
<dbReference type="PaxDb" id="2903-EOD37389"/>
<accession>A0A0D3KNQ4</accession>
<dbReference type="OMA" id="WIVITTF"/>
<dbReference type="PROSITE" id="PS51384">
    <property type="entry name" value="FAD_FR"/>
    <property type="match status" value="1"/>
</dbReference>
<keyword evidence="6" id="KW-1185">Reference proteome</keyword>
<feature type="transmembrane region" description="Helical" evidence="3">
    <location>
        <begin position="163"/>
        <end position="184"/>
    </location>
</feature>
<keyword evidence="3" id="KW-0472">Membrane</keyword>
<evidence type="ECO:0000256" key="1">
    <source>
        <dbReference type="ARBA" id="ARBA00023002"/>
    </source>
</evidence>
<dbReference type="eggNOG" id="KOG0039">
    <property type="taxonomic scope" value="Eukaryota"/>
</dbReference>
<organism evidence="5 6">
    <name type="scientific">Emiliania huxleyi (strain CCMP1516)</name>
    <dbReference type="NCBI Taxonomy" id="280463"/>
    <lineage>
        <taxon>Eukaryota</taxon>
        <taxon>Haptista</taxon>
        <taxon>Haptophyta</taxon>
        <taxon>Prymnesiophyceae</taxon>
        <taxon>Isochrysidales</taxon>
        <taxon>Noelaerhabdaceae</taxon>
        <taxon>Emiliania</taxon>
    </lineage>
</organism>
<feature type="compositionally biased region" description="Polar residues" evidence="2">
    <location>
        <begin position="607"/>
        <end position="616"/>
    </location>
</feature>
<evidence type="ECO:0000313" key="5">
    <source>
        <dbReference type="EnsemblProtists" id="EOD37389"/>
    </source>
</evidence>
<dbReference type="AlphaFoldDB" id="A0A0D3KNQ4"/>
<dbReference type="KEGG" id="ehx:EMIHUDRAFT_225553"/>
<dbReference type="PANTHER" id="PTHR11972">
    <property type="entry name" value="NADPH OXIDASE"/>
    <property type="match status" value="1"/>
</dbReference>
<dbReference type="InterPro" id="IPR050369">
    <property type="entry name" value="RBOH/FRE"/>
</dbReference>
<reference evidence="5" key="2">
    <citation type="submission" date="2024-10" db="UniProtKB">
        <authorList>
            <consortium name="EnsemblProtists"/>
        </authorList>
    </citation>
    <scope>IDENTIFICATION</scope>
</reference>
<dbReference type="Proteomes" id="UP000013827">
    <property type="component" value="Unassembled WGS sequence"/>
</dbReference>
<reference evidence="6" key="1">
    <citation type="journal article" date="2013" name="Nature">
        <title>Pan genome of the phytoplankton Emiliania underpins its global distribution.</title>
        <authorList>
            <person name="Read B.A."/>
            <person name="Kegel J."/>
            <person name="Klute M.J."/>
            <person name="Kuo A."/>
            <person name="Lefebvre S.C."/>
            <person name="Maumus F."/>
            <person name="Mayer C."/>
            <person name="Miller J."/>
            <person name="Monier A."/>
            <person name="Salamov A."/>
            <person name="Young J."/>
            <person name="Aguilar M."/>
            <person name="Claverie J.M."/>
            <person name="Frickenhaus S."/>
            <person name="Gonzalez K."/>
            <person name="Herman E.K."/>
            <person name="Lin Y.C."/>
            <person name="Napier J."/>
            <person name="Ogata H."/>
            <person name="Sarno A.F."/>
            <person name="Shmutz J."/>
            <person name="Schroeder D."/>
            <person name="de Vargas C."/>
            <person name="Verret F."/>
            <person name="von Dassow P."/>
            <person name="Valentin K."/>
            <person name="Van de Peer Y."/>
            <person name="Wheeler G."/>
            <person name="Dacks J.B."/>
            <person name="Delwiche C.F."/>
            <person name="Dyhrman S.T."/>
            <person name="Glockner G."/>
            <person name="John U."/>
            <person name="Richards T."/>
            <person name="Worden A.Z."/>
            <person name="Zhang X."/>
            <person name="Grigoriev I.V."/>
            <person name="Allen A.E."/>
            <person name="Bidle K."/>
            <person name="Borodovsky M."/>
            <person name="Bowler C."/>
            <person name="Brownlee C."/>
            <person name="Cock J.M."/>
            <person name="Elias M."/>
            <person name="Gladyshev V.N."/>
            <person name="Groth M."/>
            <person name="Guda C."/>
            <person name="Hadaegh A."/>
            <person name="Iglesias-Rodriguez M.D."/>
            <person name="Jenkins J."/>
            <person name="Jones B.M."/>
            <person name="Lawson T."/>
            <person name="Leese F."/>
            <person name="Lindquist E."/>
            <person name="Lobanov A."/>
            <person name="Lomsadze A."/>
            <person name="Malik S.B."/>
            <person name="Marsh M.E."/>
            <person name="Mackinder L."/>
            <person name="Mock T."/>
            <person name="Mueller-Roeber B."/>
            <person name="Pagarete A."/>
            <person name="Parker M."/>
            <person name="Probert I."/>
            <person name="Quesneville H."/>
            <person name="Raines C."/>
            <person name="Rensing S.A."/>
            <person name="Riano-Pachon D.M."/>
            <person name="Richier S."/>
            <person name="Rokitta S."/>
            <person name="Shiraiwa Y."/>
            <person name="Soanes D.M."/>
            <person name="van der Giezen M."/>
            <person name="Wahlund T.M."/>
            <person name="Williams B."/>
            <person name="Wilson W."/>
            <person name="Wolfe G."/>
            <person name="Wurch L.L."/>
        </authorList>
    </citation>
    <scope>NUCLEOTIDE SEQUENCE</scope>
</reference>
<keyword evidence="3" id="KW-0812">Transmembrane</keyword>
<evidence type="ECO:0000259" key="4">
    <source>
        <dbReference type="PROSITE" id="PS51384"/>
    </source>
</evidence>
<dbReference type="GeneID" id="17282659"/>
<proteinExistence type="predicted"/>
<feature type="region of interest" description="Disordered" evidence="2">
    <location>
        <begin position="479"/>
        <end position="517"/>
    </location>
</feature>
<keyword evidence="1" id="KW-0560">Oxidoreductase</keyword>
<dbReference type="GO" id="GO:0005886">
    <property type="term" value="C:plasma membrane"/>
    <property type="evidence" value="ECO:0007669"/>
    <property type="project" value="TreeGrafter"/>
</dbReference>
<dbReference type="HOGENOM" id="CLU_405161_0_0_1"/>
<feature type="region of interest" description="Disordered" evidence="2">
    <location>
        <begin position="543"/>
        <end position="632"/>
    </location>
</feature>
<feature type="compositionally biased region" description="Basic and acidic residues" evidence="2">
    <location>
        <begin position="581"/>
        <end position="606"/>
    </location>
</feature>
<feature type="compositionally biased region" description="Polar residues" evidence="2">
    <location>
        <begin position="488"/>
        <end position="512"/>
    </location>
</feature>
<feature type="transmembrane region" description="Helical" evidence="3">
    <location>
        <begin position="196"/>
        <end position="221"/>
    </location>
</feature>
<dbReference type="GO" id="GO:0016491">
    <property type="term" value="F:oxidoreductase activity"/>
    <property type="evidence" value="ECO:0007669"/>
    <property type="project" value="UniProtKB-KW"/>
</dbReference>
<name>A0A0D3KNQ4_EMIH1</name>
<dbReference type="InterPro" id="IPR039261">
    <property type="entry name" value="FNR_nucleotide-bd"/>
</dbReference>
<dbReference type="Pfam" id="PF08030">
    <property type="entry name" value="NAD_binding_6"/>
    <property type="match status" value="1"/>
</dbReference>
<feature type="transmembrane region" description="Helical" evidence="3">
    <location>
        <begin position="12"/>
        <end position="35"/>
    </location>
</feature>
<dbReference type="SUPFAM" id="SSF63380">
    <property type="entry name" value="Riboflavin synthase domain-like"/>
    <property type="match status" value="1"/>
</dbReference>
<dbReference type="SUPFAM" id="SSF52343">
    <property type="entry name" value="Ferredoxin reductase-like, C-terminal NADP-linked domain"/>
    <property type="match status" value="1"/>
</dbReference>
<evidence type="ECO:0000256" key="3">
    <source>
        <dbReference type="SAM" id="Phobius"/>
    </source>
</evidence>
<dbReference type="STRING" id="2903.R1FV62"/>
<evidence type="ECO:0000256" key="2">
    <source>
        <dbReference type="SAM" id="MobiDB-lite"/>
    </source>
</evidence>
<dbReference type="RefSeq" id="XP_005789818.1">
    <property type="nucleotide sequence ID" value="XM_005789761.1"/>
</dbReference>
<feature type="domain" description="FAD-binding FR-type" evidence="4">
    <location>
        <begin position="235"/>
        <end position="337"/>
    </location>
</feature>
<dbReference type="Gene3D" id="3.40.50.80">
    <property type="entry name" value="Nucleotide-binding domain of ferredoxin-NADP reductase (FNR) module"/>
    <property type="match status" value="1"/>
</dbReference>
<dbReference type="EnsemblProtists" id="EOD37389">
    <property type="protein sequence ID" value="EOD37389"/>
    <property type="gene ID" value="EMIHUDRAFT_225553"/>
</dbReference>
<keyword evidence="3" id="KW-1133">Transmembrane helix</keyword>
<dbReference type="InterPro" id="IPR013121">
    <property type="entry name" value="Fe_red_NAD-bd_6"/>
</dbReference>